<keyword evidence="4" id="KW-0012">Acyltransferase</keyword>
<dbReference type="RefSeq" id="WP_378390363.1">
    <property type="nucleotide sequence ID" value="NZ_JBHLWM010000008.1"/>
</dbReference>
<keyword evidence="5" id="KW-1185">Reference proteome</keyword>
<sequence length="429" mass="46774">MRIILKSTRRARGGPNYRQSGHTAAEPVAARAPLRPSHRLLTSLSDQRTHLRMNRTQTFIPRLESMRGIAALLVAASHVVQAPTGPTTELLTHPGIEFGTGSRLLYATIVHAVDGLQAVIFFFVLSGFVLTRSLLREASPSPAQAAEFVIARLFRLYPAIIFAIGSFATALALFGAAPAALTILKNMALISTSLNGVMWSLQLELLAIPVIYVMYLLLLRGTRLALMAAIAISLGLVVMSFDPSIHKVLGDPPLQLFYAFTFGCFCAASSGRLASRLSPMQANIAVAICIILFFTARPMLGPASTWRFLVNSLSAWGMIYLVAYGPRASLLNVLDQPIAHWLGKLSFSYYLFHFLTITPVWNHPEFLVWLIDTVGMPRPAVALLIFSASTMAALTLAYICYSFVELPGIRLGRAVRGLLPLRIRGVPAS</sequence>
<feature type="transmembrane region" description="Helical" evidence="2">
    <location>
        <begin position="338"/>
        <end position="361"/>
    </location>
</feature>
<dbReference type="InterPro" id="IPR050879">
    <property type="entry name" value="Acyltransferase_3"/>
</dbReference>
<feature type="domain" description="Acyltransferase 3" evidence="3">
    <location>
        <begin position="62"/>
        <end position="400"/>
    </location>
</feature>
<feature type="transmembrane region" description="Helical" evidence="2">
    <location>
        <begin position="156"/>
        <end position="177"/>
    </location>
</feature>
<evidence type="ECO:0000256" key="1">
    <source>
        <dbReference type="SAM" id="MobiDB-lite"/>
    </source>
</evidence>
<feature type="transmembrane region" description="Helical" evidence="2">
    <location>
        <begin position="306"/>
        <end position="326"/>
    </location>
</feature>
<evidence type="ECO:0000313" key="4">
    <source>
        <dbReference type="EMBL" id="MFC0242411.1"/>
    </source>
</evidence>
<name>A0ABV6EW03_9BRAD</name>
<dbReference type="InterPro" id="IPR002656">
    <property type="entry name" value="Acyl_transf_3_dom"/>
</dbReference>
<dbReference type="PANTHER" id="PTHR23028">
    <property type="entry name" value="ACETYLTRANSFERASE"/>
    <property type="match status" value="1"/>
</dbReference>
<evidence type="ECO:0000259" key="3">
    <source>
        <dbReference type="Pfam" id="PF01757"/>
    </source>
</evidence>
<dbReference type="GO" id="GO:0016746">
    <property type="term" value="F:acyltransferase activity"/>
    <property type="evidence" value="ECO:0007669"/>
    <property type="project" value="UniProtKB-KW"/>
</dbReference>
<feature type="region of interest" description="Disordered" evidence="1">
    <location>
        <begin position="7"/>
        <end position="28"/>
    </location>
</feature>
<dbReference type="EMBL" id="JBHLWM010000008">
    <property type="protein sequence ID" value="MFC0242411.1"/>
    <property type="molecule type" value="Genomic_DNA"/>
</dbReference>
<feature type="transmembrane region" description="Helical" evidence="2">
    <location>
        <begin position="104"/>
        <end position="135"/>
    </location>
</feature>
<reference evidence="4 5" key="1">
    <citation type="submission" date="2024-09" db="EMBL/GenBank/DDBJ databases">
        <authorList>
            <person name="Sun Q."/>
            <person name="Mori K."/>
        </authorList>
    </citation>
    <scope>NUCLEOTIDE SEQUENCE [LARGE SCALE GENOMIC DNA]</scope>
    <source>
        <strain evidence="4 5">KCTC 23279</strain>
    </source>
</reference>
<gene>
    <name evidence="4" type="ORF">ACFFJ6_18110</name>
</gene>
<dbReference type="EC" id="2.3.-.-" evidence="4"/>
<keyword evidence="4" id="KW-0808">Transferase</keyword>
<feature type="transmembrane region" description="Helical" evidence="2">
    <location>
        <begin position="282"/>
        <end position="300"/>
    </location>
</feature>
<keyword evidence="2" id="KW-0812">Transmembrane</keyword>
<organism evidence="4 5">
    <name type="scientific">Rhodopseudomonas telluris</name>
    <dbReference type="NCBI Taxonomy" id="644215"/>
    <lineage>
        <taxon>Bacteria</taxon>
        <taxon>Pseudomonadati</taxon>
        <taxon>Pseudomonadota</taxon>
        <taxon>Alphaproteobacteria</taxon>
        <taxon>Hyphomicrobiales</taxon>
        <taxon>Nitrobacteraceae</taxon>
        <taxon>Rhodopseudomonas</taxon>
    </lineage>
</organism>
<comment type="caution">
    <text evidence="4">The sequence shown here is derived from an EMBL/GenBank/DDBJ whole genome shotgun (WGS) entry which is preliminary data.</text>
</comment>
<accession>A0ABV6EW03</accession>
<dbReference type="Pfam" id="PF01757">
    <property type="entry name" value="Acyl_transf_3"/>
    <property type="match status" value="1"/>
</dbReference>
<dbReference type="Proteomes" id="UP001589775">
    <property type="component" value="Unassembled WGS sequence"/>
</dbReference>
<protein>
    <submittedName>
        <fullName evidence="4">Acyltransferase family protein</fullName>
        <ecNumber evidence="4">2.3.-.-</ecNumber>
    </submittedName>
</protein>
<feature type="transmembrane region" description="Helical" evidence="2">
    <location>
        <begin position="224"/>
        <end position="241"/>
    </location>
</feature>
<evidence type="ECO:0000256" key="2">
    <source>
        <dbReference type="SAM" id="Phobius"/>
    </source>
</evidence>
<feature type="transmembrane region" description="Helical" evidence="2">
    <location>
        <begin position="256"/>
        <end position="275"/>
    </location>
</feature>
<proteinExistence type="predicted"/>
<evidence type="ECO:0000313" key="5">
    <source>
        <dbReference type="Proteomes" id="UP001589775"/>
    </source>
</evidence>
<feature type="transmembrane region" description="Helical" evidence="2">
    <location>
        <begin position="197"/>
        <end position="217"/>
    </location>
</feature>
<keyword evidence="2" id="KW-0472">Membrane</keyword>
<feature type="transmembrane region" description="Helical" evidence="2">
    <location>
        <begin position="65"/>
        <end position="84"/>
    </location>
</feature>
<feature type="transmembrane region" description="Helical" evidence="2">
    <location>
        <begin position="381"/>
        <end position="404"/>
    </location>
</feature>
<keyword evidence="2" id="KW-1133">Transmembrane helix</keyword>